<feature type="region of interest" description="Disordered" evidence="1">
    <location>
        <begin position="1"/>
        <end position="23"/>
    </location>
</feature>
<evidence type="ECO:0000313" key="2">
    <source>
        <dbReference type="EMBL" id="GIY20422.1"/>
    </source>
</evidence>
<evidence type="ECO:0000256" key="1">
    <source>
        <dbReference type="SAM" id="MobiDB-lite"/>
    </source>
</evidence>
<name>A0AAV4RGG0_CAEEX</name>
<evidence type="ECO:0000313" key="3">
    <source>
        <dbReference type="Proteomes" id="UP001054945"/>
    </source>
</evidence>
<keyword evidence="3" id="KW-1185">Reference proteome</keyword>
<reference evidence="2 3" key="1">
    <citation type="submission" date="2021-06" db="EMBL/GenBank/DDBJ databases">
        <title>Caerostris extrusa draft genome.</title>
        <authorList>
            <person name="Kono N."/>
            <person name="Arakawa K."/>
        </authorList>
    </citation>
    <scope>NUCLEOTIDE SEQUENCE [LARGE SCALE GENOMIC DNA]</scope>
</reference>
<proteinExistence type="predicted"/>
<organism evidence="2 3">
    <name type="scientific">Caerostris extrusa</name>
    <name type="common">Bark spider</name>
    <name type="synonym">Caerostris bankana</name>
    <dbReference type="NCBI Taxonomy" id="172846"/>
    <lineage>
        <taxon>Eukaryota</taxon>
        <taxon>Metazoa</taxon>
        <taxon>Ecdysozoa</taxon>
        <taxon>Arthropoda</taxon>
        <taxon>Chelicerata</taxon>
        <taxon>Arachnida</taxon>
        <taxon>Araneae</taxon>
        <taxon>Araneomorphae</taxon>
        <taxon>Entelegynae</taxon>
        <taxon>Araneoidea</taxon>
        <taxon>Araneidae</taxon>
        <taxon>Caerostris</taxon>
    </lineage>
</organism>
<comment type="caution">
    <text evidence="2">The sequence shown here is derived from an EMBL/GenBank/DDBJ whole genome shotgun (WGS) entry which is preliminary data.</text>
</comment>
<protein>
    <submittedName>
        <fullName evidence="2">Uncharacterized protein</fullName>
    </submittedName>
</protein>
<gene>
    <name evidence="2" type="ORF">CEXT_745641</name>
</gene>
<dbReference type="EMBL" id="BPLR01007880">
    <property type="protein sequence ID" value="GIY20422.1"/>
    <property type="molecule type" value="Genomic_DNA"/>
</dbReference>
<dbReference type="Proteomes" id="UP001054945">
    <property type="component" value="Unassembled WGS sequence"/>
</dbReference>
<sequence>MSQLHRATSRDGSPIRKRQKTPPYNRTAIQLSRHHEAFMKLEKLSLRPRHTYNALTNFLRESPKTSIVTFKDGMYISSSSLKKSFQPNAGGVARVVYLDSSSTLRRVVAVGVLRSISILQIFCNIKKTPLNSGYGDVARSYVAMLFLLYDNKIAAML</sequence>
<dbReference type="AlphaFoldDB" id="A0AAV4RGG0"/>
<accession>A0AAV4RGG0</accession>